<gene>
    <name evidence="2" type="ORF">MERR_LOCUS18752</name>
</gene>
<keyword evidence="1" id="KW-0472">Membrane</keyword>
<comment type="caution">
    <text evidence="2">The sequence shown here is derived from an EMBL/GenBank/DDBJ whole genome shotgun (WGS) entry which is preliminary data.</text>
</comment>
<dbReference type="Gene3D" id="1.10.8.10">
    <property type="entry name" value="DNA helicase RuvA subunit, C-terminal domain"/>
    <property type="match status" value="1"/>
</dbReference>
<evidence type="ECO:0000313" key="3">
    <source>
        <dbReference type="Proteomes" id="UP000467841"/>
    </source>
</evidence>
<proteinExistence type="predicted"/>
<dbReference type="AlphaFoldDB" id="A0A6D2J2U0"/>
<dbReference type="EMBL" id="CACVBM020001107">
    <property type="protein sequence ID" value="CAA7031517.1"/>
    <property type="molecule type" value="Genomic_DNA"/>
</dbReference>
<accession>A0A6D2J2U0</accession>
<evidence type="ECO:0000313" key="2">
    <source>
        <dbReference type="EMBL" id="CAA7031517.1"/>
    </source>
</evidence>
<keyword evidence="1" id="KW-0812">Transmembrane</keyword>
<protein>
    <submittedName>
        <fullName evidence="2">Uncharacterized protein</fullName>
    </submittedName>
</protein>
<keyword evidence="3" id="KW-1185">Reference proteome</keyword>
<keyword evidence="1" id="KW-1133">Transmembrane helix</keyword>
<evidence type="ECO:0000256" key="1">
    <source>
        <dbReference type="SAM" id="Phobius"/>
    </source>
</evidence>
<name>A0A6D2J2U0_9BRAS</name>
<feature type="transmembrane region" description="Helical" evidence="1">
    <location>
        <begin position="105"/>
        <end position="126"/>
    </location>
</feature>
<dbReference type="Proteomes" id="UP000467841">
    <property type="component" value="Unassembled WGS sequence"/>
</dbReference>
<sequence length="171" mass="18934">MSRSLRHGKPDAVGTIVIDGVSLTNPFETLILVNVQVLKLLLIPPTFPLRLAELSGHSGRFWFSVANPFLGFSSKSVRIVMDLGGDREMNEQPKEKTAKESKRAFISYFVFLLLQWTMFSNGQILLVGGRDYINNTGAGSKFVDWSRPSRSVKAIKDANGDIVSAIMELTT</sequence>
<organism evidence="2 3">
    <name type="scientific">Microthlaspi erraticum</name>
    <dbReference type="NCBI Taxonomy" id="1685480"/>
    <lineage>
        <taxon>Eukaryota</taxon>
        <taxon>Viridiplantae</taxon>
        <taxon>Streptophyta</taxon>
        <taxon>Embryophyta</taxon>
        <taxon>Tracheophyta</taxon>
        <taxon>Spermatophyta</taxon>
        <taxon>Magnoliopsida</taxon>
        <taxon>eudicotyledons</taxon>
        <taxon>Gunneridae</taxon>
        <taxon>Pentapetalae</taxon>
        <taxon>rosids</taxon>
        <taxon>malvids</taxon>
        <taxon>Brassicales</taxon>
        <taxon>Brassicaceae</taxon>
        <taxon>Coluteocarpeae</taxon>
        <taxon>Microthlaspi</taxon>
    </lineage>
</organism>
<reference evidence="2" key="1">
    <citation type="submission" date="2020-01" db="EMBL/GenBank/DDBJ databases">
        <authorList>
            <person name="Mishra B."/>
        </authorList>
    </citation>
    <scope>NUCLEOTIDE SEQUENCE [LARGE SCALE GENOMIC DNA]</scope>
</reference>